<feature type="non-terminal residue" evidence="1">
    <location>
        <position position="1"/>
    </location>
</feature>
<name>A0ABN9W3U1_9DINO</name>
<gene>
    <name evidence="1" type="ORF">PCOR1329_LOCUS63795</name>
</gene>
<evidence type="ECO:0000313" key="1">
    <source>
        <dbReference type="EMBL" id="CAK0880740.1"/>
    </source>
</evidence>
<reference evidence="1" key="1">
    <citation type="submission" date="2023-10" db="EMBL/GenBank/DDBJ databases">
        <authorList>
            <person name="Chen Y."/>
            <person name="Shah S."/>
            <person name="Dougan E. K."/>
            <person name="Thang M."/>
            <person name="Chan C."/>
        </authorList>
    </citation>
    <scope>NUCLEOTIDE SEQUENCE [LARGE SCALE GENOMIC DNA]</scope>
</reference>
<protein>
    <submittedName>
        <fullName evidence="1">Uncharacterized protein</fullName>
    </submittedName>
</protein>
<keyword evidence="2" id="KW-1185">Reference proteome</keyword>
<comment type="caution">
    <text evidence="1">The sequence shown here is derived from an EMBL/GenBank/DDBJ whole genome shotgun (WGS) entry which is preliminary data.</text>
</comment>
<dbReference type="EMBL" id="CAUYUJ010018113">
    <property type="protein sequence ID" value="CAK0880740.1"/>
    <property type="molecule type" value="Genomic_DNA"/>
</dbReference>
<dbReference type="Proteomes" id="UP001189429">
    <property type="component" value="Unassembled WGS sequence"/>
</dbReference>
<proteinExistence type="predicted"/>
<evidence type="ECO:0000313" key="2">
    <source>
        <dbReference type="Proteomes" id="UP001189429"/>
    </source>
</evidence>
<accession>A0ABN9W3U1</accession>
<sequence>ADRELRTVSVSWRYSGWVANFCGPSTEQVFFDEDGKISRLIAFIDWRRPRPNATREAFGRFESMLHVWRKNASEAVALKELFAEDVRVTFWNDATRERLGDGSSLAGPAQPSCCSTQGRCLAHCCQTRCSSTG</sequence>
<organism evidence="1 2">
    <name type="scientific">Prorocentrum cordatum</name>
    <dbReference type="NCBI Taxonomy" id="2364126"/>
    <lineage>
        <taxon>Eukaryota</taxon>
        <taxon>Sar</taxon>
        <taxon>Alveolata</taxon>
        <taxon>Dinophyceae</taxon>
        <taxon>Prorocentrales</taxon>
        <taxon>Prorocentraceae</taxon>
        <taxon>Prorocentrum</taxon>
    </lineage>
</organism>